<feature type="compositionally biased region" description="Low complexity" evidence="1">
    <location>
        <begin position="21"/>
        <end position="32"/>
    </location>
</feature>
<gene>
    <name evidence="3" type="ORF">TEA_006854</name>
</gene>
<evidence type="ECO:0000313" key="4">
    <source>
        <dbReference type="Proteomes" id="UP000306102"/>
    </source>
</evidence>
<name>A0A4S4EML3_CAMSN</name>
<organism evidence="3 4">
    <name type="scientific">Camellia sinensis var. sinensis</name>
    <name type="common">China tea</name>
    <dbReference type="NCBI Taxonomy" id="542762"/>
    <lineage>
        <taxon>Eukaryota</taxon>
        <taxon>Viridiplantae</taxon>
        <taxon>Streptophyta</taxon>
        <taxon>Embryophyta</taxon>
        <taxon>Tracheophyta</taxon>
        <taxon>Spermatophyta</taxon>
        <taxon>Magnoliopsida</taxon>
        <taxon>eudicotyledons</taxon>
        <taxon>Gunneridae</taxon>
        <taxon>Pentapetalae</taxon>
        <taxon>asterids</taxon>
        <taxon>Ericales</taxon>
        <taxon>Theaceae</taxon>
        <taxon>Camellia</taxon>
    </lineage>
</organism>
<keyword evidence="4" id="KW-1185">Reference proteome</keyword>
<dbReference type="PANTHER" id="PTHR34799">
    <property type="entry name" value="OS07G0656300 PROTEIN"/>
    <property type="match status" value="1"/>
</dbReference>
<evidence type="ECO:0000313" key="3">
    <source>
        <dbReference type="EMBL" id="THG17464.1"/>
    </source>
</evidence>
<dbReference type="PANTHER" id="PTHR34799:SF2">
    <property type="entry name" value="OS07G0656300 PROTEIN"/>
    <property type="match status" value="1"/>
</dbReference>
<sequence>MEEFPCPLERTVASALLLLATTPPSLSPPNKSKSNESEKSLELLSNSKPLISSASIRHRAEEIMRLLPNDCASEVRIRHLLGDSPDTSKALRMLLKQEKIKRMGAGGRRDPYIYTVMQLTIQSNSPVLRVLSSPVLEFSVLQFSSVGVLSSPVLEFSVLQFSSVRVLSSPVLEFFIVLQRRKYGEKGHISTAEERKYWDKGHKQEKKKKKT</sequence>
<reference evidence="3 4" key="1">
    <citation type="journal article" date="2018" name="Proc. Natl. Acad. Sci. U.S.A.">
        <title>Draft genome sequence of Camellia sinensis var. sinensis provides insights into the evolution of the tea genome and tea quality.</title>
        <authorList>
            <person name="Wei C."/>
            <person name="Yang H."/>
            <person name="Wang S."/>
            <person name="Zhao J."/>
            <person name="Liu C."/>
            <person name="Gao L."/>
            <person name="Xia E."/>
            <person name="Lu Y."/>
            <person name="Tai Y."/>
            <person name="She G."/>
            <person name="Sun J."/>
            <person name="Cao H."/>
            <person name="Tong W."/>
            <person name="Gao Q."/>
            <person name="Li Y."/>
            <person name="Deng W."/>
            <person name="Jiang X."/>
            <person name="Wang W."/>
            <person name="Chen Q."/>
            <person name="Zhang S."/>
            <person name="Li H."/>
            <person name="Wu J."/>
            <person name="Wang P."/>
            <person name="Li P."/>
            <person name="Shi C."/>
            <person name="Zheng F."/>
            <person name="Jian J."/>
            <person name="Huang B."/>
            <person name="Shan D."/>
            <person name="Shi M."/>
            <person name="Fang C."/>
            <person name="Yue Y."/>
            <person name="Li F."/>
            <person name="Li D."/>
            <person name="Wei S."/>
            <person name="Han B."/>
            <person name="Jiang C."/>
            <person name="Yin Y."/>
            <person name="Xia T."/>
            <person name="Zhang Z."/>
            <person name="Bennetzen J.L."/>
            <person name="Zhao S."/>
            <person name="Wan X."/>
        </authorList>
    </citation>
    <scope>NUCLEOTIDE SEQUENCE [LARGE SCALE GENOMIC DNA]</scope>
    <source>
        <strain evidence="4">cv. Shuchazao</strain>
        <tissue evidence="3">Leaf</tissue>
    </source>
</reference>
<feature type="domain" description="HTH three-helical bundle" evidence="2">
    <location>
        <begin position="53"/>
        <end position="93"/>
    </location>
</feature>
<dbReference type="InterPro" id="IPR057523">
    <property type="entry name" value="HTH_74"/>
</dbReference>
<dbReference type="STRING" id="542762.A0A4S4EML3"/>
<dbReference type="EMBL" id="SDRB02003528">
    <property type="protein sequence ID" value="THG17464.1"/>
    <property type="molecule type" value="Genomic_DNA"/>
</dbReference>
<comment type="caution">
    <text evidence="3">The sequence shown here is derived from an EMBL/GenBank/DDBJ whole genome shotgun (WGS) entry which is preliminary data.</text>
</comment>
<evidence type="ECO:0000259" key="2">
    <source>
        <dbReference type="Pfam" id="PF25370"/>
    </source>
</evidence>
<protein>
    <recommendedName>
        <fullName evidence="2">HTH three-helical bundle domain-containing protein</fullName>
    </recommendedName>
</protein>
<accession>A0A4S4EML3</accession>
<dbReference type="Proteomes" id="UP000306102">
    <property type="component" value="Unassembled WGS sequence"/>
</dbReference>
<dbReference type="AlphaFoldDB" id="A0A4S4EML3"/>
<evidence type="ECO:0000256" key="1">
    <source>
        <dbReference type="SAM" id="MobiDB-lite"/>
    </source>
</evidence>
<proteinExistence type="predicted"/>
<dbReference type="Pfam" id="PF25370">
    <property type="entry name" value="HTH_74"/>
    <property type="match status" value="1"/>
</dbReference>
<feature type="region of interest" description="Disordered" evidence="1">
    <location>
        <begin position="21"/>
        <end position="42"/>
    </location>
</feature>